<feature type="non-terminal residue" evidence="1">
    <location>
        <position position="66"/>
    </location>
</feature>
<proteinExistence type="predicted"/>
<protein>
    <submittedName>
        <fullName evidence="1">Uncharacterized protein</fullName>
    </submittedName>
</protein>
<accession>X0TJA9</accession>
<organism evidence="1">
    <name type="scientific">marine sediment metagenome</name>
    <dbReference type="NCBI Taxonomy" id="412755"/>
    <lineage>
        <taxon>unclassified sequences</taxon>
        <taxon>metagenomes</taxon>
        <taxon>ecological metagenomes</taxon>
    </lineage>
</organism>
<sequence length="66" mass="6718">GEDAVGTFTIEGGSLSPGDSDVKIADACDSSGSTMKIKGGTVTLIKKLHVGRERPGHLEMSNGSLT</sequence>
<comment type="caution">
    <text evidence="1">The sequence shown here is derived from an EMBL/GenBank/DDBJ whole genome shotgun (WGS) entry which is preliminary data.</text>
</comment>
<gene>
    <name evidence="1" type="ORF">S01H1_24336</name>
</gene>
<reference evidence="1" key="1">
    <citation type="journal article" date="2014" name="Front. Microbiol.">
        <title>High frequency of phylogenetically diverse reductive dehalogenase-homologous genes in deep subseafloor sedimentary metagenomes.</title>
        <authorList>
            <person name="Kawai M."/>
            <person name="Futagami T."/>
            <person name="Toyoda A."/>
            <person name="Takaki Y."/>
            <person name="Nishi S."/>
            <person name="Hori S."/>
            <person name="Arai W."/>
            <person name="Tsubouchi T."/>
            <person name="Morono Y."/>
            <person name="Uchiyama I."/>
            <person name="Ito T."/>
            <person name="Fujiyama A."/>
            <person name="Inagaki F."/>
            <person name="Takami H."/>
        </authorList>
    </citation>
    <scope>NUCLEOTIDE SEQUENCE</scope>
    <source>
        <strain evidence="1">Expedition CK06-06</strain>
    </source>
</reference>
<evidence type="ECO:0000313" key="1">
    <source>
        <dbReference type="EMBL" id="GAF93329.1"/>
    </source>
</evidence>
<dbReference type="AlphaFoldDB" id="X0TJA9"/>
<dbReference type="EMBL" id="BARS01014432">
    <property type="protein sequence ID" value="GAF93329.1"/>
    <property type="molecule type" value="Genomic_DNA"/>
</dbReference>
<name>X0TJA9_9ZZZZ</name>
<feature type="non-terminal residue" evidence="1">
    <location>
        <position position="1"/>
    </location>
</feature>